<keyword evidence="2" id="KW-1133">Transmembrane helix</keyword>
<dbReference type="Pfam" id="PF20088">
    <property type="entry name" value="DUF6480"/>
    <property type="match status" value="1"/>
</dbReference>
<feature type="compositionally biased region" description="Basic and acidic residues" evidence="1">
    <location>
        <begin position="1"/>
        <end position="11"/>
    </location>
</feature>
<dbReference type="Proteomes" id="UP001205740">
    <property type="component" value="Unassembled WGS sequence"/>
</dbReference>
<dbReference type="EMBL" id="JAMTCG010000006">
    <property type="protein sequence ID" value="MCP2162300.1"/>
    <property type="molecule type" value="Genomic_DNA"/>
</dbReference>
<gene>
    <name evidence="3" type="ORF">LX12_003504</name>
</gene>
<dbReference type="InterPro" id="IPR045512">
    <property type="entry name" value="DUF6480"/>
</dbReference>
<organism evidence="3 4">
    <name type="scientific">Williamsia serinedens</name>
    <dbReference type="NCBI Taxonomy" id="391736"/>
    <lineage>
        <taxon>Bacteria</taxon>
        <taxon>Bacillati</taxon>
        <taxon>Actinomycetota</taxon>
        <taxon>Actinomycetes</taxon>
        <taxon>Mycobacteriales</taxon>
        <taxon>Nocardiaceae</taxon>
        <taxon>Williamsia</taxon>
    </lineage>
</organism>
<sequence>MHACDVRDRTETSPVLSSPFGRTFAPGPSAPRQAPRVARSVAIVTEPENVPDLEPGGGVAPGSTPPAAESTTWVRDDADPDVTRRFPPGGRTGKILAAALVLVLLAFLVAAAIGVGFNYAT</sequence>
<keyword evidence="2" id="KW-0812">Transmembrane</keyword>
<proteinExistence type="predicted"/>
<evidence type="ECO:0000256" key="1">
    <source>
        <dbReference type="SAM" id="MobiDB-lite"/>
    </source>
</evidence>
<evidence type="ECO:0000313" key="4">
    <source>
        <dbReference type="Proteomes" id="UP001205740"/>
    </source>
</evidence>
<comment type="caution">
    <text evidence="3">The sequence shown here is derived from an EMBL/GenBank/DDBJ whole genome shotgun (WGS) entry which is preliminary data.</text>
</comment>
<keyword evidence="2" id="KW-0472">Membrane</keyword>
<protein>
    <submittedName>
        <fullName evidence="3">Uncharacterized protein</fullName>
    </submittedName>
</protein>
<evidence type="ECO:0000313" key="3">
    <source>
        <dbReference type="EMBL" id="MCP2162300.1"/>
    </source>
</evidence>
<accession>A0ABT1H4Z1</accession>
<feature type="compositionally biased region" description="Basic and acidic residues" evidence="1">
    <location>
        <begin position="74"/>
        <end position="84"/>
    </location>
</feature>
<keyword evidence="4" id="KW-1185">Reference proteome</keyword>
<feature type="transmembrane region" description="Helical" evidence="2">
    <location>
        <begin position="95"/>
        <end position="120"/>
    </location>
</feature>
<feature type="region of interest" description="Disordered" evidence="1">
    <location>
        <begin position="1"/>
        <end position="88"/>
    </location>
</feature>
<reference evidence="3 4" key="1">
    <citation type="submission" date="2022-06" db="EMBL/GenBank/DDBJ databases">
        <title>Genomic Encyclopedia of Archaeal and Bacterial Type Strains, Phase II (KMG-II): from individual species to whole genera.</title>
        <authorList>
            <person name="Goeker M."/>
        </authorList>
    </citation>
    <scope>NUCLEOTIDE SEQUENCE [LARGE SCALE GENOMIC DNA]</scope>
    <source>
        <strain evidence="3 4">DSM 45037</strain>
    </source>
</reference>
<name>A0ABT1H4Z1_9NOCA</name>
<evidence type="ECO:0000256" key="2">
    <source>
        <dbReference type="SAM" id="Phobius"/>
    </source>
</evidence>